<dbReference type="Gene3D" id="3.80.10.10">
    <property type="entry name" value="Ribonuclease Inhibitor"/>
    <property type="match status" value="1"/>
</dbReference>
<protein>
    <submittedName>
        <fullName evidence="2">Uncharacterized protein</fullName>
    </submittedName>
</protein>
<gene>
    <name evidence="2" type="ORF">OEZ85_005644</name>
</gene>
<sequence length="260" mass="28114">MGRLSTVLPSLQQLRQLQLKDSSSCEHEITCDAVLSGLGALTNLTHLVLPEVADGELLQHLPASLLQLELIVDEDEGPVQLGHLTALTKLNAGQYATLLGLGELRQLRSLSLKGVYWREPEADAADSHELASLLRVLAAMRQRGLPHLTHLSLEKQHVGRAAAASLSQMRGLRRLQLMDCQVEDCSAAEIALGLKPLLKQLDLSCNAQLTDAFLPTLAYALPGLKESSLRDCAGISREGLRQYVLRAAGDDEDGSCSDSE</sequence>
<dbReference type="InterPro" id="IPR032675">
    <property type="entry name" value="LRR_dom_sf"/>
</dbReference>
<dbReference type="SUPFAM" id="SSF52047">
    <property type="entry name" value="RNI-like"/>
    <property type="match status" value="1"/>
</dbReference>
<evidence type="ECO:0000256" key="1">
    <source>
        <dbReference type="ARBA" id="ARBA00004430"/>
    </source>
</evidence>
<comment type="subcellular location">
    <subcellularLocation>
        <location evidence="1">Cytoplasm</location>
        <location evidence="1">Cytoskeleton</location>
        <location evidence="1">Cilium axoneme</location>
    </subcellularLocation>
</comment>
<proteinExistence type="predicted"/>
<evidence type="ECO:0000313" key="3">
    <source>
        <dbReference type="Proteomes" id="UP001244341"/>
    </source>
</evidence>
<dbReference type="EMBL" id="CP126218">
    <property type="protein sequence ID" value="WIA19718.1"/>
    <property type="molecule type" value="Genomic_DNA"/>
</dbReference>
<organism evidence="2 3">
    <name type="scientific">Tetradesmus obliquus</name>
    <name type="common">Green alga</name>
    <name type="synonym">Acutodesmus obliquus</name>
    <dbReference type="NCBI Taxonomy" id="3088"/>
    <lineage>
        <taxon>Eukaryota</taxon>
        <taxon>Viridiplantae</taxon>
        <taxon>Chlorophyta</taxon>
        <taxon>core chlorophytes</taxon>
        <taxon>Chlorophyceae</taxon>
        <taxon>CS clade</taxon>
        <taxon>Sphaeropleales</taxon>
        <taxon>Scenedesmaceae</taxon>
        <taxon>Tetradesmus</taxon>
    </lineage>
</organism>
<reference evidence="2 3" key="1">
    <citation type="submission" date="2023-05" db="EMBL/GenBank/DDBJ databases">
        <title>A 100% complete, gapless, phased diploid assembly of the Scenedesmus obliquus UTEX 3031 genome.</title>
        <authorList>
            <person name="Biondi T.C."/>
            <person name="Hanschen E.R."/>
            <person name="Kwon T."/>
            <person name="Eng W."/>
            <person name="Kruse C.P.S."/>
            <person name="Koehler S.I."/>
            <person name="Kunde Y."/>
            <person name="Gleasner C.D."/>
            <person name="You Mak K.T."/>
            <person name="Polle J."/>
            <person name="Hovde B.T."/>
            <person name="Starkenburg S.R."/>
        </authorList>
    </citation>
    <scope>NUCLEOTIDE SEQUENCE [LARGE SCALE GENOMIC DNA]</scope>
    <source>
        <strain evidence="2 3">DOE0152z</strain>
    </source>
</reference>
<dbReference type="Proteomes" id="UP001244341">
    <property type="component" value="Chromosome 11b"/>
</dbReference>
<evidence type="ECO:0000313" key="2">
    <source>
        <dbReference type="EMBL" id="WIA19718.1"/>
    </source>
</evidence>
<keyword evidence="3" id="KW-1185">Reference proteome</keyword>
<name>A0ABY8UGB9_TETOB</name>
<accession>A0ABY8UGB9</accession>